<reference evidence="1" key="1">
    <citation type="journal article" date="2020" name="bioRxiv">
        <title>Hybrid origin of Populus tomentosa Carr. identified through genome sequencing and phylogenomic analysis.</title>
        <authorList>
            <person name="An X."/>
            <person name="Gao K."/>
            <person name="Chen Z."/>
            <person name="Li J."/>
            <person name="Yang X."/>
            <person name="Yang X."/>
            <person name="Zhou J."/>
            <person name="Guo T."/>
            <person name="Zhao T."/>
            <person name="Huang S."/>
            <person name="Miao D."/>
            <person name="Khan W.U."/>
            <person name="Rao P."/>
            <person name="Ye M."/>
            <person name="Lei B."/>
            <person name="Liao W."/>
            <person name="Wang J."/>
            <person name="Ji L."/>
            <person name="Li Y."/>
            <person name="Guo B."/>
            <person name="Mustafa N.S."/>
            <person name="Li S."/>
            <person name="Yun Q."/>
            <person name="Keller S.R."/>
            <person name="Mao J."/>
            <person name="Zhang R."/>
            <person name="Strauss S.H."/>
        </authorList>
    </citation>
    <scope>NUCLEOTIDE SEQUENCE</scope>
    <source>
        <strain evidence="1">GM15</strain>
        <tissue evidence="1">Leaf</tissue>
    </source>
</reference>
<comment type="caution">
    <text evidence="1">The sequence shown here is derived from an EMBL/GenBank/DDBJ whole genome shotgun (WGS) entry which is preliminary data.</text>
</comment>
<keyword evidence="2" id="KW-1185">Reference proteome</keyword>
<gene>
    <name evidence="1" type="ORF">POTOM_059921</name>
</gene>
<name>A0A8X7XUL6_POPTO</name>
<accession>A0A8X7XUL6</accession>
<sequence>MREEFLELWFCEGCIEELQAFMASNVPHKYIVSGLEAAAQHREMEGKNEEQQNHQDHLPDLIELIFIKEVFVLCFVAGSVGLQISFAGAYEMHF</sequence>
<dbReference type="AlphaFoldDB" id="A0A8X7XUL6"/>
<evidence type="ECO:0000313" key="1">
    <source>
        <dbReference type="EMBL" id="KAG6737087.1"/>
    </source>
</evidence>
<proteinExistence type="predicted"/>
<dbReference type="EMBL" id="JAAWWB010000205">
    <property type="protein sequence ID" value="KAG6737087.1"/>
    <property type="molecule type" value="Genomic_DNA"/>
</dbReference>
<evidence type="ECO:0000313" key="2">
    <source>
        <dbReference type="Proteomes" id="UP000886885"/>
    </source>
</evidence>
<organism evidence="1 2">
    <name type="scientific">Populus tomentosa</name>
    <name type="common">Chinese white poplar</name>
    <dbReference type="NCBI Taxonomy" id="118781"/>
    <lineage>
        <taxon>Eukaryota</taxon>
        <taxon>Viridiplantae</taxon>
        <taxon>Streptophyta</taxon>
        <taxon>Embryophyta</taxon>
        <taxon>Tracheophyta</taxon>
        <taxon>Spermatophyta</taxon>
        <taxon>Magnoliopsida</taxon>
        <taxon>eudicotyledons</taxon>
        <taxon>Gunneridae</taxon>
        <taxon>Pentapetalae</taxon>
        <taxon>rosids</taxon>
        <taxon>fabids</taxon>
        <taxon>Malpighiales</taxon>
        <taxon>Salicaceae</taxon>
        <taxon>Saliceae</taxon>
        <taxon>Populus</taxon>
    </lineage>
</organism>
<dbReference type="Proteomes" id="UP000886885">
    <property type="component" value="Unassembled WGS sequence"/>
</dbReference>
<protein>
    <submittedName>
        <fullName evidence="1">Uncharacterized protein</fullName>
    </submittedName>
</protein>